<dbReference type="PANTHER" id="PTHR30327:SF1">
    <property type="entry name" value="UPF0301 PROTEIN YQGE"/>
    <property type="match status" value="1"/>
</dbReference>
<gene>
    <name evidence="3" type="ORF">GM160_05325</name>
</gene>
<evidence type="ECO:0000256" key="1">
    <source>
        <dbReference type="ARBA" id="ARBA00009600"/>
    </source>
</evidence>
<proteinExistence type="inferred from homology"/>
<dbReference type="AlphaFoldDB" id="A0A6I6D470"/>
<dbReference type="NCBIfam" id="NF001266">
    <property type="entry name" value="PRK00228.1-1"/>
    <property type="match status" value="1"/>
</dbReference>
<dbReference type="Gene3D" id="3.40.1740.10">
    <property type="entry name" value="VC0467-like"/>
    <property type="match status" value="1"/>
</dbReference>
<dbReference type="HAMAP" id="MF_00758">
    <property type="entry name" value="UPF0301"/>
    <property type="match status" value="1"/>
</dbReference>
<reference evidence="3 4" key="1">
    <citation type="submission" date="2019-11" db="EMBL/GenBank/DDBJ databases">
        <authorList>
            <person name="Zhang J."/>
            <person name="Sun C."/>
        </authorList>
    </citation>
    <scope>NUCLEOTIDE SEQUENCE [LARGE SCALE GENOMIC DNA]</scope>
    <source>
        <strain evidence="4">sp2</strain>
    </source>
</reference>
<organism evidence="3 4">
    <name type="scientific">Guyparkeria halophila</name>
    <dbReference type="NCBI Taxonomy" id="47960"/>
    <lineage>
        <taxon>Bacteria</taxon>
        <taxon>Pseudomonadati</taxon>
        <taxon>Pseudomonadota</taxon>
        <taxon>Gammaproteobacteria</taxon>
        <taxon>Chromatiales</taxon>
        <taxon>Thioalkalibacteraceae</taxon>
        <taxon>Guyparkeria</taxon>
    </lineage>
</organism>
<evidence type="ECO:0000313" key="4">
    <source>
        <dbReference type="Proteomes" id="UP000427716"/>
    </source>
</evidence>
<dbReference type="EMBL" id="CP046415">
    <property type="protein sequence ID" value="QGT78364.1"/>
    <property type="molecule type" value="Genomic_DNA"/>
</dbReference>
<keyword evidence="4" id="KW-1185">Reference proteome</keyword>
<name>A0A6I6D470_9GAMM</name>
<dbReference type="Pfam" id="PF02622">
    <property type="entry name" value="DUF179"/>
    <property type="match status" value="1"/>
</dbReference>
<evidence type="ECO:0000256" key="2">
    <source>
        <dbReference type="HAMAP-Rule" id="MF_00758"/>
    </source>
</evidence>
<dbReference type="SUPFAM" id="SSF143456">
    <property type="entry name" value="VC0467-like"/>
    <property type="match status" value="1"/>
</dbReference>
<dbReference type="GO" id="GO:0005829">
    <property type="term" value="C:cytosol"/>
    <property type="evidence" value="ECO:0007669"/>
    <property type="project" value="TreeGrafter"/>
</dbReference>
<evidence type="ECO:0000313" key="3">
    <source>
        <dbReference type="EMBL" id="QGT78364.1"/>
    </source>
</evidence>
<protein>
    <recommendedName>
        <fullName evidence="2">UPF0301 protein GM160_05325</fullName>
    </recommendedName>
</protein>
<dbReference type="RefSeq" id="WP_136866973.1">
    <property type="nucleotide sequence ID" value="NZ_CP046415.1"/>
</dbReference>
<dbReference type="Proteomes" id="UP000427716">
    <property type="component" value="Chromosome"/>
</dbReference>
<dbReference type="InterPro" id="IPR003774">
    <property type="entry name" value="AlgH-like"/>
</dbReference>
<dbReference type="KEGG" id="ghl:GM160_05325"/>
<sequence length="187" mass="20561">MQEHHSLTNQLLIAMPNLEDPNFSHSVTYICEDNDEGVMGITINRPLELDLGDILDHMNITCTDPDVRGRQVFMGGPIALERGFVLHAPHGGWESTLEVTDRIGLTTSKDILQALADGAGPKQAIVALGYSGWSREQMDREIAENSWLNVEATEEILFDQPVEERWTTAASQLGIDINLLSGEAGHA</sequence>
<dbReference type="PANTHER" id="PTHR30327">
    <property type="entry name" value="UNCHARACTERIZED PROTEIN YQGE"/>
    <property type="match status" value="1"/>
</dbReference>
<accession>A0A6I6D470</accession>
<comment type="similarity">
    <text evidence="1 2">Belongs to the UPF0301 (AlgH) family.</text>
</comment>